<feature type="region of interest" description="Disordered" evidence="1">
    <location>
        <begin position="176"/>
        <end position="266"/>
    </location>
</feature>
<name>A0AAN7PD61_9COLE</name>
<proteinExistence type="predicted"/>
<keyword evidence="3" id="KW-1185">Reference proteome</keyword>
<sequence>MKSKPGELFQKAATVAKGISGFASTGIYPINPNVFSDEDFPLEDTVNKNLGEELNNVSQFEAINNKLSEAVQKQNNNVQRKTVTLAEMSPAPRLSTSQSTARKQHSKVLTATPEKIILEEKDVLPEFSARINMSGNPGPSRMHPDDSGFEKWCTDLLEDEDCVISDEDEDPDFIIESEHDSDSEMSAGEEGDENLDTGPETEGLSRQEFPDNVIAEKPVVLPSSSDRVQADSSDQPIVAPEGSANESVLSESGKSSAVKEKSPAEGAIEKMKLRCRSLAKPPCRLDL</sequence>
<evidence type="ECO:0000313" key="2">
    <source>
        <dbReference type="EMBL" id="KAK4882458.1"/>
    </source>
</evidence>
<feature type="region of interest" description="Disordered" evidence="1">
    <location>
        <begin position="89"/>
        <end position="108"/>
    </location>
</feature>
<accession>A0AAN7PD61</accession>
<comment type="caution">
    <text evidence="2">The sequence shown here is derived from an EMBL/GenBank/DDBJ whole genome shotgun (WGS) entry which is preliminary data.</text>
</comment>
<organism evidence="2 3">
    <name type="scientific">Aquatica leii</name>
    <dbReference type="NCBI Taxonomy" id="1421715"/>
    <lineage>
        <taxon>Eukaryota</taxon>
        <taxon>Metazoa</taxon>
        <taxon>Ecdysozoa</taxon>
        <taxon>Arthropoda</taxon>
        <taxon>Hexapoda</taxon>
        <taxon>Insecta</taxon>
        <taxon>Pterygota</taxon>
        <taxon>Neoptera</taxon>
        <taxon>Endopterygota</taxon>
        <taxon>Coleoptera</taxon>
        <taxon>Polyphaga</taxon>
        <taxon>Elateriformia</taxon>
        <taxon>Elateroidea</taxon>
        <taxon>Lampyridae</taxon>
        <taxon>Luciolinae</taxon>
        <taxon>Aquatica</taxon>
    </lineage>
</organism>
<evidence type="ECO:0000313" key="3">
    <source>
        <dbReference type="Proteomes" id="UP001353858"/>
    </source>
</evidence>
<dbReference type="Proteomes" id="UP001353858">
    <property type="component" value="Unassembled WGS sequence"/>
</dbReference>
<feature type="compositionally biased region" description="Acidic residues" evidence="1">
    <location>
        <begin position="183"/>
        <end position="195"/>
    </location>
</feature>
<protein>
    <submittedName>
        <fullName evidence="2">Uncharacterized protein</fullName>
    </submittedName>
</protein>
<dbReference type="EMBL" id="JARPUR010000002">
    <property type="protein sequence ID" value="KAK4882458.1"/>
    <property type="molecule type" value="Genomic_DNA"/>
</dbReference>
<feature type="compositionally biased region" description="Polar residues" evidence="1">
    <location>
        <begin position="244"/>
        <end position="255"/>
    </location>
</feature>
<feature type="compositionally biased region" description="Polar residues" evidence="1">
    <location>
        <begin position="222"/>
        <end position="235"/>
    </location>
</feature>
<evidence type="ECO:0000256" key="1">
    <source>
        <dbReference type="SAM" id="MobiDB-lite"/>
    </source>
</evidence>
<dbReference type="AlphaFoldDB" id="A0AAN7PD61"/>
<gene>
    <name evidence="2" type="ORF">RN001_005777</name>
</gene>
<feature type="compositionally biased region" description="Basic and acidic residues" evidence="1">
    <location>
        <begin position="257"/>
        <end position="266"/>
    </location>
</feature>
<reference evidence="3" key="1">
    <citation type="submission" date="2023-01" db="EMBL/GenBank/DDBJ databases">
        <title>Key to firefly adult light organ development and bioluminescence: homeobox transcription factors regulate luciferase expression and transportation to peroxisome.</title>
        <authorList>
            <person name="Fu X."/>
        </authorList>
    </citation>
    <scope>NUCLEOTIDE SEQUENCE [LARGE SCALE GENOMIC DNA]</scope>
</reference>